<protein>
    <submittedName>
        <fullName evidence="3">DUF305 domain-containing protein</fullName>
    </submittedName>
</protein>
<feature type="domain" description="DUF305" evidence="2">
    <location>
        <begin position="53"/>
        <end position="200"/>
    </location>
</feature>
<feature type="compositionally biased region" description="Low complexity" evidence="1">
    <location>
        <begin position="11"/>
        <end position="38"/>
    </location>
</feature>
<dbReference type="Gene3D" id="1.20.1260.10">
    <property type="match status" value="1"/>
</dbReference>
<keyword evidence="4" id="KW-1185">Reference proteome</keyword>
<name>A0A3M0GC92_9ACTN</name>
<accession>A0A3M0GC92</accession>
<evidence type="ECO:0000313" key="3">
    <source>
        <dbReference type="EMBL" id="RMB62454.1"/>
    </source>
</evidence>
<proteinExistence type="predicted"/>
<dbReference type="PANTHER" id="PTHR36933:SF1">
    <property type="entry name" value="SLL0788 PROTEIN"/>
    <property type="match status" value="1"/>
</dbReference>
<dbReference type="Proteomes" id="UP000275256">
    <property type="component" value="Unassembled WGS sequence"/>
</dbReference>
<evidence type="ECO:0000256" key="1">
    <source>
        <dbReference type="SAM" id="MobiDB-lite"/>
    </source>
</evidence>
<feature type="region of interest" description="Disordered" evidence="1">
    <location>
        <begin position="11"/>
        <end position="47"/>
    </location>
</feature>
<dbReference type="InterPro" id="IPR012347">
    <property type="entry name" value="Ferritin-like"/>
</dbReference>
<dbReference type="PANTHER" id="PTHR36933">
    <property type="entry name" value="SLL0788 PROTEIN"/>
    <property type="match status" value="1"/>
</dbReference>
<dbReference type="Pfam" id="PF03713">
    <property type="entry name" value="DUF305"/>
    <property type="match status" value="1"/>
</dbReference>
<sequence>MLAISLAGCAANPPAAPEATTSVPAATATSTASVAQPTSDPPSVVDAEHNDADVTFAQMMTIHHQGALEMSELAAQQAASSEVKEVAATIEGAQLPEIQLMQSWLSAWGEPVEPGGHAGMDHGGMDMNGKSQEQVMAELQEGTGTEFDNQFLSSMIAHHEGAVAMAEEELRDGNNPQALELAQRIIDAQQIEIHQMQELLQNL</sequence>
<dbReference type="AlphaFoldDB" id="A0A3M0GC92"/>
<dbReference type="OrthoDB" id="26872at2"/>
<evidence type="ECO:0000313" key="4">
    <source>
        <dbReference type="Proteomes" id="UP000275256"/>
    </source>
</evidence>
<dbReference type="InterPro" id="IPR005183">
    <property type="entry name" value="DUF305_CopM-like"/>
</dbReference>
<evidence type="ECO:0000259" key="2">
    <source>
        <dbReference type="Pfam" id="PF03713"/>
    </source>
</evidence>
<organism evidence="3 4">
    <name type="scientific">Tessaracoccus antarcticus</name>
    <dbReference type="NCBI Taxonomy" id="2479848"/>
    <lineage>
        <taxon>Bacteria</taxon>
        <taxon>Bacillati</taxon>
        <taxon>Actinomycetota</taxon>
        <taxon>Actinomycetes</taxon>
        <taxon>Propionibacteriales</taxon>
        <taxon>Propionibacteriaceae</taxon>
        <taxon>Tessaracoccus</taxon>
    </lineage>
</organism>
<reference evidence="3 4" key="1">
    <citation type="submission" date="2018-10" db="EMBL/GenBank/DDBJ databases">
        <title>Tessaracoccus antarcticuss sp. nov., isolated from sediment.</title>
        <authorList>
            <person name="Zhou L.Y."/>
            <person name="Du Z.J."/>
        </authorList>
    </citation>
    <scope>NUCLEOTIDE SEQUENCE [LARGE SCALE GENOMIC DNA]</scope>
    <source>
        <strain evidence="3 4">JDX10</strain>
    </source>
</reference>
<dbReference type="EMBL" id="REFW01000001">
    <property type="protein sequence ID" value="RMB62454.1"/>
    <property type="molecule type" value="Genomic_DNA"/>
</dbReference>
<comment type="caution">
    <text evidence="3">The sequence shown here is derived from an EMBL/GenBank/DDBJ whole genome shotgun (WGS) entry which is preliminary data.</text>
</comment>
<gene>
    <name evidence="3" type="ORF">EAX62_04095</name>
</gene>